<keyword evidence="1" id="KW-0732">Signal</keyword>
<accession>A0A516PUV4</accession>
<keyword evidence="3" id="KW-1185">Reference proteome</keyword>
<reference evidence="2 3" key="1">
    <citation type="submission" date="2019-07" db="EMBL/GenBank/DDBJ databases">
        <title>Microlunatus dokdonensis sp. nov. isolated from the rhizospheric soil of the wild plant Elymus tsukushiensis.</title>
        <authorList>
            <person name="Ghim S.-Y."/>
            <person name="Hwang Y.-J."/>
            <person name="Son J.-S."/>
            <person name="Shin J.-H."/>
        </authorList>
    </citation>
    <scope>NUCLEOTIDE SEQUENCE [LARGE SCALE GENOMIC DNA]</scope>
    <source>
        <strain evidence="2 3">KUDC0627</strain>
    </source>
</reference>
<dbReference type="KEGG" id="mik:FOE78_01290"/>
<protein>
    <submittedName>
        <fullName evidence="2">Exo-alpha-sialidase</fullName>
    </submittedName>
</protein>
<evidence type="ECO:0000256" key="1">
    <source>
        <dbReference type="SAM" id="SignalP"/>
    </source>
</evidence>
<dbReference type="OrthoDB" id="5958808at2"/>
<sequence>MSRHPIRFLLSLCVAVALALAGLTPASAVPTGGALNGTRLMAGTALYPRVLRLQHSGSADGRIIASVVTFGDSGGIGAIFASRDDGRSFSRIGSVVDPGAAQGLCCSTLYELPRRVGDLTPGTLLWSASVGQNAGADRRMTVPIWASRDHGRSWQRLATVLTAANSGGLWEPEFAVSRDGRLVLYVSDETQQPAHSQTLIETVSRDGRSWSAARNVVAAADPDLRPGMPVVRRLPNGSYLMSYEICGPGQDCRQRVRRAPDGVSWGDPADLGRLVATRDGQQFRHAPTISWYDDRSGGGALLSVGQMLYDRDGDVAAGNGSTIFYTSAAPEGRWRTAQAPVRIAAPYDNYCPNYSSSLLPMPERGRLLELATGYDDSGVCTTYFATGRLPG</sequence>
<evidence type="ECO:0000313" key="3">
    <source>
        <dbReference type="Proteomes" id="UP000319263"/>
    </source>
</evidence>
<dbReference type="PANTHER" id="PTHR38792">
    <property type="entry name" value="BNR/ASP-BOX REPEAT DOMAIN PROTEIN (AFU_ORTHOLOGUE AFUA_7G06430)-RELATED"/>
    <property type="match status" value="1"/>
</dbReference>
<dbReference type="PANTHER" id="PTHR38792:SF3">
    <property type="entry name" value="BNR_ASP-BOX REPEAT DOMAIN PROTEIN (AFU_ORTHOLOGUE AFUA_7G06430)-RELATED"/>
    <property type="match status" value="1"/>
</dbReference>
<gene>
    <name evidence="2" type="ORF">FOE78_01290</name>
</gene>
<feature type="signal peptide" evidence="1">
    <location>
        <begin position="1"/>
        <end position="28"/>
    </location>
</feature>
<evidence type="ECO:0000313" key="2">
    <source>
        <dbReference type="EMBL" id="QDP94731.1"/>
    </source>
</evidence>
<dbReference type="InterPro" id="IPR036278">
    <property type="entry name" value="Sialidase_sf"/>
</dbReference>
<dbReference type="RefSeq" id="WP_143984720.1">
    <property type="nucleotide sequence ID" value="NZ_CP041692.1"/>
</dbReference>
<proteinExistence type="predicted"/>
<organism evidence="2 3">
    <name type="scientific">Microlunatus elymi</name>
    <dbReference type="NCBI Taxonomy" id="2596828"/>
    <lineage>
        <taxon>Bacteria</taxon>
        <taxon>Bacillati</taxon>
        <taxon>Actinomycetota</taxon>
        <taxon>Actinomycetes</taxon>
        <taxon>Propionibacteriales</taxon>
        <taxon>Propionibacteriaceae</taxon>
        <taxon>Microlunatus</taxon>
    </lineage>
</organism>
<dbReference type="SUPFAM" id="SSF50939">
    <property type="entry name" value="Sialidases"/>
    <property type="match status" value="1"/>
</dbReference>
<dbReference type="AlphaFoldDB" id="A0A516PUV4"/>
<dbReference type="Gene3D" id="2.120.10.10">
    <property type="match status" value="1"/>
</dbReference>
<feature type="chain" id="PRO_5021974468" evidence="1">
    <location>
        <begin position="29"/>
        <end position="391"/>
    </location>
</feature>
<dbReference type="CDD" id="cd15482">
    <property type="entry name" value="Sialidase_non-viral"/>
    <property type="match status" value="1"/>
</dbReference>
<name>A0A516PUV4_9ACTN</name>
<dbReference type="EMBL" id="CP041692">
    <property type="protein sequence ID" value="QDP94731.1"/>
    <property type="molecule type" value="Genomic_DNA"/>
</dbReference>
<dbReference type="Proteomes" id="UP000319263">
    <property type="component" value="Chromosome"/>
</dbReference>